<sequence length="235" mass="25137">MNDLKAKLEAVHSRIANACRENGRNPADVRLLAVGKGHPASAVEALRAAGQRAFGENYVQEALAKVAAIGDPSIEWHFIGPLQSNKTADVARTFAWVQSVDREKLLRRLSAQRPASLPPLNICLQVNIDREPQKAGALPESVPALAQLTEELPGLALRGLMAIPKPASATHDPMPSFAAVAELLGSLQDRGYRADTLSLGMSGDLETAIRAGSTLVRVGTDLFGPRPAQKRFAQE</sequence>
<dbReference type="PANTHER" id="PTHR10146:SF14">
    <property type="entry name" value="PYRIDOXAL PHOSPHATE HOMEOSTASIS PROTEIN"/>
    <property type="match status" value="1"/>
</dbReference>
<evidence type="ECO:0000256" key="3">
    <source>
        <dbReference type="PIRSR" id="PIRSR004848-1"/>
    </source>
</evidence>
<organism evidence="6 7">
    <name type="scientific">Elongatibacter sediminis</name>
    <dbReference type="NCBI Taxonomy" id="3119006"/>
    <lineage>
        <taxon>Bacteria</taxon>
        <taxon>Pseudomonadati</taxon>
        <taxon>Pseudomonadota</taxon>
        <taxon>Gammaproteobacteria</taxon>
        <taxon>Chromatiales</taxon>
        <taxon>Wenzhouxiangellaceae</taxon>
        <taxon>Elongatibacter</taxon>
    </lineage>
</organism>
<dbReference type="Pfam" id="PF01168">
    <property type="entry name" value="Ala_racemase_N"/>
    <property type="match status" value="1"/>
</dbReference>
<dbReference type="HAMAP" id="MF_02087">
    <property type="entry name" value="PLP_homeostasis"/>
    <property type="match status" value="1"/>
</dbReference>
<proteinExistence type="inferred from homology"/>
<comment type="function">
    <text evidence="2">Pyridoxal 5'-phosphate (PLP)-binding protein, which is involved in PLP homeostasis.</text>
</comment>
<gene>
    <name evidence="6" type="ORF">V3330_19470</name>
</gene>
<comment type="cofactor">
    <cofactor evidence="3">
        <name>pyridoxal 5'-phosphate</name>
        <dbReference type="ChEBI" id="CHEBI:597326"/>
    </cofactor>
</comment>
<comment type="similarity">
    <text evidence="2 4">Belongs to the pyridoxal phosphate-binding protein YggS/PROSC family.</text>
</comment>
<dbReference type="EMBL" id="JAZHOG010000022">
    <property type="protein sequence ID" value="MEJ8569816.1"/>
    <property type="molecule type" value="Genomic_DNA"/>
</dbReference>
<evidence type="ECO:0000313" key="6">
    <source>
        <dbReference type="EMBL" id="MEJ8569816.1"/>
    </source>
</evidence>
<dbReference type="GO" id="GO:0030170">
    <property type="term" value="F:pyridoxal phosphate binding"/>
    <property type="evidence" value="ECO:0007669"/>
    <property type="project" value="UniProtKB-UniRule"/>
</dbReference>
<evidence type="ECO:0000256" key="2">
    <source>
        <dbReference type="HAMAP-Rule" id="MF_02087"/>
    </source>
</evidence>
<dbReference type="PIRSF" id="PIRSF004848">
    <property type="entry name" value="YBL036c_PLPDEIII"/>
    <property type="match status" value="1"/>
</dbReference>
<dbReference type="AlphaFoldDB" id="A0AAW9RQJ9"/>
<dbReference type="InterPro" id="IPR011078">
    <property type="entry name" value="PyrdxlP_homeostasis"/>
</dbReference>
<accession>A0AAW9RQJ9</accession>
<dbReference type="SUPFAM" id="SSF51419">
    <property type="entry name" value="PLP-binding barrel"/>
    <property type="match status" value="1"/>
</dbReference>
<reference evidence="6 7" key="1">
    <citation type="submission" date="2024-02" db="EMBL/GenBank/DDBJ databases">
        <title>A novel Wenzhouxiangellaceae bacterium, isolated from coastal sediments.</title>
        <authorList>
            <person name="Du Z.-J."/>
            <person name="Ye Y.-Q."/>
            <person name="Zhang X.-Y."/>
        </authorList>
    </citation>
    <scope>NUCLEOTIDE SEQUENCE [LARGE SCALE GENOMIC DNA]</scope>
    <source>
        <strain evidence="6 7">CH-27</strain>
    </source>
</reference>
<dbReference type="Proteomes" id="UP001359886">
    <property type="component" value="Unassembled WGS sequence"/>
</dbReference>
<dbReference type="PANTHER" id="PTHR10146">
    <property type="entry name" value="PROLINE SYNTHETASE CO-TRANSCRIBED BACTERIAL HOMOLOG PROTEIN"/>
    <property type="match status" value="1"/>
</dbReference>
<keyword evidence="7" id="KW-1185">Reference proteome</keyword>
<protein>
    <recommendedName>
        <fullName evidence="2">Pyridoxal phosphate homeostasis protein</fullName>
        <shortName evidence="2">PLP homeostasis protein</shortName>
    </recommendedName>
</protein>
<feature type="modified residue" description="N6-(pyridoxal phosphate)lysine" evidence="2 3">
    <location>
        <position position="36"/>
    </location>
</feature>
<dbReference type="PROSITE" id="PS01211">
    <property type="entry name" value="UPF0001"/>
    <property type="match status" value="1"/>
</dbReference>
<evidence type="ECO:0000256" key="4">
    <source>
        <dbReference type="RuleBase" id="RU004514"/>
    </source>
</evidence>
<name>A0AAW9RQJ9_9GAMM</name>
<dbReference type="Gene3D" id="3.20.20.10">
    <property type="entry name" value="Alanine racemase"/>
    <property type="match status" value="1"/>
</dbReference>
<evidence type="ECO:0000259" key="5">
    <source>
        <dbReference type="Pfam" id="PF01168"/>
    </source>
</evidence>
<dbReference type="InterPro" id="IPR029066">
    <property type="entry name" value="PLP-binding_barrel"/>
</dbReference>
<dbReference type="RefSeq" id="WP_354697143.1">
    <property type="nucleotide sequence ID" value="NZ_JAZHOG010000022.1"/>
</dbReference>
<dbReference type="InterPro" id="IPR001608">
    <property type="entry name" value="Ala_racemase_N"/>
</dbReference>
<feature type="domain" description="Alanine racemase N-terminal" evidence="5">
    <location>
        <begin position="28"/>
        <end position="227"/>
    </location>
</feature>
<dbReference type="NCBIfam" id="TIGR00044">
    <property type="entry name" value="YggS family pyridoxal phosphate-dependent enzyme"/>
    <property type="match status" value="1"/>
</dbReference>
<dbReference type="CDD" id="cd06824">
    <property type="entry name" value="PLPDE_III_Yggs_like"/>
    <property type="match status" value="1"/>
</dbReference>
<evidence type="ECO:0000256" key="1">
    <source>
        <dbReference type="ARBA" id="ARBA00022898"/>
    </source>
</evidence>
<keyword evidence="1 2" id="KW-0663">Pyridoxal phosphate</keyword>
<evidence type="ECO:0000313" key="7">
    <source>
        <dbReference type="Proteomes" id="UP001359886"/>
    </source>
</evidence>
<comment type="caution">
    <text evidence="6">The sequence shown here is derived from an EMBL/GenBank/DDBJ whole genome shotgun (WGS) entry which is preliminary data.</text>
</comment>